<dbReference type="PROSITE" id="PS50088">
    <property type="entry name" value="ANK_REPEAT"/>
    <property type="match status" value="2"/>
</dbReference>
<dbReference type="RefSeq" id="WP_236288571.1">
    <property type="nucleotide sequence ID" value="NZ_CAKMMW010000008.1"/>
</dbReference>
<dbReference type="PANTHER" id="PTHR24171:SF10">
    <property type="entry name" value="ANKYRIN REPEAT DOMAIN-CONTAINING PROTEIN 29-LIKE"/>
    <property type="match status" value="1"/>
</dbReference>
<name>A0ABM9CCI0_9BACL</name>
<evidence type="ECO:0000313" key="7">
    <source>
        <dbReference type="Proteomes" id="UP000838821"/>
    </source>
</evidence>
<keyword evidence="1" id="KW-0677">Repeat</keyword>
<evidence type="ECO:0008006" key="8">
    <source>
        <dbReference type="Google" id="ProtNLM"/>
    </source>
</evidence>
<keyword evidence="2 3" id="KW-0040">ANK repeat</keyword>
<accession>A0ABM9CCI0</accession>
<dbReference type="InterPro" id="IPR036770">
    <property type="entry name" value="Ankyrin_rpt-contain_sf"/>
</dbReference>
<dbReference type="SUPFAM" id="SSF48403">
    <property type="entry name" value="Ankyrin repeat"/>
    <property type="match status" value="1"/>
</dbReference>
<dbReference type="PROSITE" id="PS50297">
    <property type="entry name" value="ANK_REP_REGION"/>
    <property type="match status" value="1"/>
</dbReference>
<keyword evidence="5" id="KW-0472">Membrane</keyword>
<dbReference type="PANTHER" id="PTHR24171">
    <property type="entry name" value="ANKYRIN REPEAT DOMAIN-CONTAINING PROTEIN 39-RELATED"/>
    <property type="match status" value="1"/>
</dbReference>
<evidence type="ECO:0000256" key="1">
    <source>
        <dbReference type="ARBA" id="ARBA00022737"/>
    </source>
</evidence>
<feature type="compositionally biased region" description="Polar residues" evidence="4">
    <location>
        <begin position="302"/>
        <end position="316"/>
    </location>
</feature>
<feature type="compositionally biased region" description="Low complexity" evidence="4">
    <location>
        <begin position="317"/>
        <end position="329"/>
    </location>
</feature>
<feature type="compositionally biased region" description="Low complexity" evidence="4">
    <location>
        <begin position="254"/>
        <end position="269"/>
    </location>
</feature>
<evidence type="ECO:0000313" key="6">
    <source>
        <dbReference type="EMBL" id="CAH1208252.1"/>
    </source>
</evidence>
<dbReference type="Pfam" id="PF12796">
    <property type="entry name" value="Ank_2"/>
    <property type="match status" value="1"/>
</dbReference>
<feature type="region of interest" description="Disordered" evidence="4">
    <location>
        <begin position="285"/>
        <end position="329"/>
    </location>
</feature>
<sequence length="479" mass="50633">MKNNNLIQILANLRQEHGVQLFQEPRRLKGLLIDYSGGMSREINLLATAVQMGIALEIDCQQGEILQPLVQKKLSRRLQDDMGIAQDYADWTIRALTEACGKKLDGGAVSGRMVGPSTSTAPTLAGKGGGEFGHSLSKWLSAEAYRAKCFIRKHRRVASITAVTVMLTGALSFILFAIDGQSPGQILQQNALVAGPSQTPEASVLISGATPDSTVSPAAEAVHALTSGVTVNPTASLLSSQETARTNAEVTVEPSASQPPSGGVPVSPTPITAVASTLIKEPVAPSNTTVAAPPTKEPVVSDRSSATADSTLASPQVSESSTAVPTTAVTVNPEDRKALSEEFYLLIKNSPCCVISSETIQKMENLLKRGADPNYVVWYGWPILLDASAKGLAQAAELLLKYGADVNIKTKDEITSIYVASTGWTVKVLLQAGADVNSRRSNGNYPLDNAISYNNKEVIKVLLEAGAKSTRSVPSDLKN</sequence>
<evidence type="ECO:0000256" key="2">
    <source>
        <dbReference type="ARBA" id="ARBA00023043"/>
    </source>
</evidence>
<feature type="compositionally biased region" description="Polar residues" evidence="4">
    <location>
        <begin position="238"/>
        <end position="249"/>
    </location>
</feature>
<feature type="transmembrane region" description="Helical" evidence="5">
    <location>
        <begin position="157"/>
        <end position="178"/>
    </location>
</feature>
<dbReference type="Gene3D" id="1.25.40.20">
    <property type="entry name" value="Ankyrin repeat-containing domain"/>
    <property type="match status" value="1"/>
</dbReference>
<dbReference type="InterPro" id="IPR002110">
    <property type="entry name" value="Ankyrin_rpt"/>
</dbReference>
<dbReference type="Proteomes" id="UP000838821">
    <property type="component" value="Unassembled WGS sequence"/>
</dbReference>
<evidence type="ECO:0000256" key="5">
    <source>
        <dbReference type="SAM" id="Phobius"/>
    </source>
</evidence>
<keyword evidence="7" id="KW-1185">Reference proteome</keyword>
<comment type="caution">
    <text evidence="6">The sequence shown here is derived from an EMBL/GenBank/DDBJ whole genome shotgun (WGS) entry which is preliminary data.</text>
</comment>
<evidence type="ECO:0000256" key="4">
    <source>
        <dbReference type="SAM" id="MobiDB-lite"/>
    </source>
</evidence>
<proteinExistence type="predicted"/>
<feature type="repeat" description="ANK" evidence="3">
    <location>
        <begin position="379"/>
        <end position="411"/>
    </location>
</feature>
<evidence type="ECO:0000256" key="3">
    <source>
        <dbReference type="PROSITE-ProRule" id="PRU00023"/>
    </source>
</evidence>
<reference evidence="6" key="1">
    <citation type="submission" date="2022-01" db="EMBL/GenBank/DDBJ databases">
        <authorList>
            <person name="Criscuolo A."/>
        </authorList>
    </citation>
    <scope>NUCLEOTIDE SEQUENCE</scope>
    <source>
        <strain evidence="6">CIP111891</strain>
    </source>
</reference>
<feature type="repeat" description="ANK" evidence="3">
    <location>
        <begin position="442"/>
        <end position="467"/>
    </location>
</feature>
<dbReference type="SMART" id="SM00248">
    <property type="entry name" value="ANK"/>
    <property type="match status" value="2"/>
</dbReference>
<organism evidence="6 7">
    <name type="scientific">Paenibacillus allorhizoplanae</name>
    <dbReference type="NCBI Taxonomy" id="2905648"/>
    <lineage>
        <taxon>Bacteria</taxon>
        <taxon>Bacillati</taxon>
        <taxon>Bacillota</taxon>
        <taxon>Bacilli</taxon>
        <taxon>Bacillales</taxon>
        <taxon>Paenibacillaceae</taxon>
        <taxon>Paenibacillus</taxon>
    </lineage>
</organism>
<keyword evidence="5" id="KW-1133">Transmembrane helix</keyword>
<protein>
    <recommendedName>
        <fullName evidence="8">Ankyrin repeat domain-containing protein</fullName>
    </recommendedName>
</protein>
<gene>
    <name evidence="6" type="ORF">PAECIP111891_03183</name>
</gene>
<dbReference type="EMBL" id="CAKMMW010000008">
    <property type="protein sequence ID" value="CAH1208252.1"/>
    <property type="molecule type" value="Genomic_DNA"/>
</dbReference>
<feature type="region of interest" description="Disordered" evidence="4">
    <location>
        <begin position="238"/>
        <end position="269"/>
    </location>
</feature>
<keyword evidence="5" id="KW-0812">Transmembrane</keyword>